<reference evidence="4 5" key="2">
    <citation type="submission" date="2020-08" db="EMBL/GenBank/DDBJ databases">
        <title>Sequencing the genomes of 1000 actinobacteria strains.</title>
        <authorList>
            <person name="Klenk H.-P."/>
        </authorList>
    </citation>
    <scope>NUCLEOTIDE SEQUENCE [LARGE SCALE GENOMIC DNA]</scope>
    <source>
        <strain evidence="4 5">DSM 44772</strain>
    </source>
</reference>
<dbReference type="Proteomes" id="UP001501427">
    <property type="component" value="Unassembled WGS sequence"/>
</dbReference>
<accession>A0A7W7IDA2</accession>
<reference evidence="3" key="3">
    <citation type="submission" date="2023-12" db="EMBL/GenBank/DDBJ databases">
        <authorList>
            <person name="Sun Q."/>
            <person name="Inoue M."/>
        </authorList>
    </citation>
    <scope>NUCLEOTIDE SEQUENCE</scope>
    <source>
        <strain evidence="3">JCM 10667</strain>
    </source>
</reference>
<dbReference type="PANTHER" id="PTHR34599:SF2">
    <property type="entry name" value="TRAF-TYPE DOMAIN-CONTAINING PROTEIN"/>
    <property type="match status" value="1"/>
</dbReference>
<evidence type="ECO:0000259" key="2">
    <source>
        <dbReference type="Pfam" id="PF22778"/>
    </source>
</evidence>
<dbReference type="PANTHER" id="PTHR34599">
    <property type="entry name" value="PEROXIDASE-RELATED"/>
    <property type="match status" value="1"/>
</dbReference>
<evidence type="ECO:0000313" key="4">
    <source>
        <dbReference type="EMBL" id="MBB4774749.1"/>
    </source>
</evidence>
<dbReference type="Pfam" id="PF22778">
    <property type="entry name" value="VCPO_2nd"/>
    <property type="match status" value="1"/>
</dbReference>
<comment type="caution">
    <text evidence="4">The sequence shown here is derived from an EMBL/GenBank/DDBJ whole genome shotgun (WGS) entry which is preliminary data.</text>
</comment>
<gene>
    <name evidence="4" type="ORF">F4557_003167</name>
    <name evidence="3" type="ORF">GCM10009546_29950</name>
</gene>
<dbReference type="InterPro" id="IPR052559">
    <property type="entry name" value="V-haloperoxidase"/>
</dbReference>
<reference evidence="3 6" key="1">
    <citation type="journal article" date="2019" name="Int. J. Syst. Evol. Microbiol.">
        <title>The Global Catalogue of Microorganisms (GCM) 10K type strain sequencing project: providing services to taxonomists for standard genome sequencing and annotation.</title>
        <authorList>
            <consortium name="The Broad Institute Genomics Platform"/>
            <consortium name="The Broad Institute Genome Sequencing Center for Infectious Disease"/>
            <person name="Wu L."/>
            <person name="Ma J."/>
        </authorList>
    </citation>
    <scope>NUCLEOTIDE SEQUENCE [LARGE SCALE GENOMIC DNA]</scope>
    <source>
        <strain evidence="3 6">JCM 10667</strain>
    </source>
</reference>
<dbReference type="InterPro" id="IPR055161">
    <property type="entry name" value="NapH1-like_2nd"/>
</dbReference>
<feature type="domain" description="DUF6851" evidence="1">
    <location>
        <begin position="95"/>
        <end position="234"/>
    </location>
</feature>
<dbReference type="EMBL" id="JACHMV010000001">
    <property type="protein sequence ID" value="MBB4774749.1"/>
    <property type="molecule type" value="Genomic_DNA"/>
</dbReference>
<feature type="domain" description="Vanadium-dependent haloperoxidase NapH1-like second helical-bundle" evidence="2">
    <location>
        <begin position="353"/>
        <end position="525"/>
    </location>
</feature>
<sequence>MTTSNLPPASGLLPSRRLLLFGGLGVASTAALGLGQTGTAHAGKREDEPSIDFDLDTDNYLKFLGPSDDTAGESINQDVFGAMDITTFLWLNRITAIAAFDAVAPYHETAVGIYAKIKRRPASESATNRNMNIAGLYAGWRVWQGVFGESRPAVRQFMTALGLDPDDQSEDTTSPIGIGNVVGKAAWNAHKQDGMNFLGYDGGRRYNPRPWGDYTGYVPVNTPYELTHPSRWQPQLGPHNGRRVGGGPGDIGIYVAQHVVTPQVRRVRALTFKDPTQFKISRPDFIDHRDRRRFRRLVDGIIDASAGLTDEQKVIAEVMDNKRWGIGHSAVHLLNKHDQNGEQGIPGWAFFQLVHTLATFETTIAVWHHKIKYDAVRPISAVRYVYGRRRLTAWGGPGKGTVNDIPAEEWSSYLPTGDHPEYPSASTTVCAASAQAARLYFGEDTLDWKFTVKKGETRTEPGIAPSKDVEVHFPTWTDFNQVCGDSRVWAGVHFQETIDRSRPFGDQFGDLANDFVQRHIKGQVKS</sequence>
<proteinExistence type="predicted"/>
<organism evidence="4 5">
    <name type="scientific">Actinomadura livida</name>
    <dbReference type="NCBI Taxonomy" id="79909"/>
    <lineage>
        <taxon>Bacteria</taxon>
        <taxon>Bacillati</taxon>
        <taxon>Actinomycetota</taxon>
        <taxon>Actinomycetes</taxon>
        <taxon>Streptosporangiales</taxon>
        <taxon>Thermomonosporaceae</taxon>
        <taxon>Actinomadura</taxon>
    </lineage>
</organism>
<dbReference type="Proteomes" id="UP000549343">
    <property type="component" value="Unassembled WGS sequence"/>
</dbReference>
<dbReference type="InterPro" id="IPR006311">
    <property type="entry name" value="TAT_signal"/>
</dbReference>
<dbReference type="Gene3D" id="1.10.606.20">
    <property type="match status" value="1"/>
</dbReference>
<name>A0A7W7IDA2_9ACTN</name>
<keyword evidence="6" id="KW-1185">Reference proteome</keyword>
<evidence type="ECO:0008006" key="7">
    <source>
        <dbReference type="Google" id="ProtNLM"/>
    </source>
</evidence>
<evidence type="ECO:0000313" key="6">
    <source>
        <dbReference type="Proteomes" id="UP001501427"/>
    </source>
</evidence>
<protein>
    <recommendedName>
        <fullName evidence="7">Vanadium-dependent haloperoxidase</fullName>
    </recommendedName>
</protein>
<dbReference type="RefSeq" id="WP_221480675.1">
    <property type="nucleotide sequence ID" value="NZ_BAAAHD010000025.1"/>
</dbReference>
<dbReference type="InterPro" id="IPR049283">
    <property type="entry name" value="DUF6851"/>
</dbReference>
<dbReference type="SUPFAM" id="SSF48317">
    <property type="entry name" value="Acid phosphatase/Vanadium-dependent haloperoxidase"/>
    <property type="match status" value="1"/>
</dbReference>
<evidence type="ECO:0000313" key="5">
    <source>
        <dbReference type="Proteomes" id="UP000549343"/>
    </source>
</evidence>
<dbReference type="InterPro" id="IPR036938">
    <property type="entry name" value="PAP2/HPO_sf"/>
</dbReference>
<dbReference type="PROSITE" id="PS51318">
    <property type="entry name" value="TAT"/>
    <property type="match status" value="1"/>
</dbReference>
<dbReference type="EMBL" id="BAAAHD010000025">
    <property type="protein sequence ID" value="GAA0565707.1"/>
    <property type="molecule type" value="Genomic_DNA"/>
</dbReference>
<evidence type="ECO:0000313" key="3">
    <source>
        <dbReference type="EMBL" id="GAA0565707.1"/>
    </source>
</evidence>
<dbReference type="AlphaFoldDB" id="A0A7W7IDA2"/>
<evidence type="ECO:0000259" key="1">
    <source>
        <dbReference type="Pfam" id="PF21167"/>
    </source>
</evidence>
<dbReference type="Pfam" id="PF21167">
    <property type="entry name" value="DUF6851"/>
    <property type="match status" value="1"/>
</dbReference>